<keyword evidence="3" id="KW-0808">Transferase</keyword>
<reference evidence="9" key="1">
    <citation type="submission" date="2016-11" db="UniProtKB">
        <authorList>
            <consortium name="WormBaseParasite"/>
        </authorList>
    </citation>
    <scope>IDENTIFICATION</scope>
</reference>
<name>A0A1I7U058_9PELO</name>
<dbReference type="Pfam" id="PF01853">
    <property type="entry name" value="MOZ_SAS"/>
    <property type="match status" value="1"/>
</dbReference>
<dbReference type="WBParaSite" id="Csp11.Scaffold629.g13532.t1">
    <property type="protein sequence ID" value="Csp11.Scaffold629.g13532.t1"/>
    <property type="gene ID" value="Csp11.Scaffold629.g13532"/>
</dbReference>
<evidence type="ECO:0000256" key="4">
    <source>
        <dbReference type="ARBA" id="ARBA00022990"/>
    </source>
</evidence>
<evidence type="ECO:0000256" key="3">
    <source>
        <dbReference type="ARBA" id="ARBA00022679"/>
    </source>
</evidence>
<feature type="domain" description="MYST-type HAT" evidence="7">
    <location>
        <begin position="57"/>
        <end position="339"/>
    </location>
</feature>
<dbReference type="STRING" id="1561998.A0A1I7U058"/>
<dbReference type="Gene3D" id="1.10.10.10">
    <property type="entry name" value="Winged helix-like DNA-binding domain superfamily/Winged helix DNA-binding domain"/>
    <property type="match status" value="1"/>
</dbReference>
<dbReference type="Proteomes" id="UP000095282">
    <property type="component" value="Unplaced"/>
</dbReference>
<feature type="compositionally biased region" description="Basic residues" evidence="6">
    <location>
        <begin position="397"/>
        <end position="407"/>
    </location>
</feature>
<dbReference type="Gene3D" id="3.30.60.60">
    <property type="entry name" value="N-acetyl transferase-like"/>
    <property type="match status" value="1"/>
</dbReference>
<keyword evidence="8" id="KW-1185">Reference proteome</keyword>
<feature type="active site" description="Proton donor/acceptor" evidence="5">
    <location>
        <position position="233"/>
    </location>
</feature>
<dbReference type="InterPro" id="IPR050603">
    <property type="entry name" value="MYST_HAT"/>
</dbReference>
<evidence type="ECO:0000256" key="2">
    <source>
        <dbReference type="ARBA" id="ARBA00013184"/>
    </source>
</evidence>
<dbReference type="PANTHER" id="PTHR10615:SF217">
    <property type="entry name" value="HISTONE ACETYLTRANSFERASE"/>
    <property type="match status" value="1"/>
</dbReference>
<dbReference type="InterPro" id="IPR002717">
    <property type="entry name" value="HAT_MYST-type"/>
</dbReference>
<keyword evidence="4" id="KW-0007">Acetylation</keyword>
<dbReference type="GO" id="GO:0005634">
    <property type="term" value="C:nucleus"/>
    <property type="evidence" value="ECO:0007669"/>
    <property type="project" value="TreeGrafter"/>
</dbReference>
<dbReference type="GO" id="GO:0003682">
    <property type="term" value="F:chromatin binding"/>
    <property type="evidence" value="ECO:0007669"/>
    <property type="project" value="TreeGrafter"/>
</dbReference>
<dbReference type="PROSITE" id="PS51726">
    <property type="entry name" value="MYST_HAT"/>
    <property type="match status" value="1"/>
</dbReference>
<dbReference type="GO" id="GO:0070776">
    <property type="term" value="C:MOZ/MORF histone acetyltransferase complex"/>
    <property type="evidence" value="ECO:0007669"/>
    <property type="project" value="TreeGrafter"/>
</dbReference>
<dbReference type="AlphaFoldDB" id="A0A1I7U058"/>
<dbReference type="eggNOG" id="KOG2747">
    <property type="taxonomic scope" value="Eukaryota"/>
</dbReference>
<comment type="similarity">
    <text evidence="1">Belongs to the MYST (SAS/MOZ) family.</text>
</comment>
<dbReference type="GO" id="GO:0003712">
    <property type="term" value="F:transcription coregulator activity"/>
    <property type="evidence" value="ECO:0007669"/>
    <property type="project" value="TreeGrafter"/>
</dbReference>
<evidence type="ECO:0000259" key="7">
    <source>
        <dbReference type="PROSITE" id="PS51726"/>
    </source>
</evidence>
<evidence type="ECO:0000256" key="5">
    <source>
        <dbReference type="PIRSR" id="PIRSR602717-51"/>
    </source>
</evidence>
<dbReference type="CDD" id="cd04301">
    <property type="entry name" value="NAT_SF"/>
    <property type="match status" value="1"/>
</dbReference>
<evidence type="ECO:0000256" key="1">
    <source>
        <dbReference type="ARBA" id="ARBA00010107"/>
    </source>
</evidence>
<dbReference type="InterPro" id="IPR040706">
    <property type="entry name" value="Zf-MYST"/>
</dbReference>
<dbReference type="InterPro" id="IPR016181">
    <property type="entry name" value="Acyl_CoA_acyltransferase"/>
</dbReference>
<dbReference type="GO" id="GO:0006357">
    <property type="term" value="P:regulation of transcription by RNA polymerase II"/>
    <property type="evidence" value="ECO:0007669"/>
    <property type="project" value="TreeGrafter"/>
</dbReference>
<evidence type="ECO:0000256" key="6">
    <source>
        <dbReference type="SAM" id="MobiDB-lite"/>
    </source>
</evidence>
<dbReference type="EC" id="2.3.1.48" evidence="2"/>
<dbReference type="SUPFAM" id="SSF55729">
    <property type="entry name" value="Acyl-CoA N-acyltransferases (Nat)"/>
    <property type="match status" value="1"/>
</dbReference>
<evidence type="ECO:0000313" key="9">
    <source>
        <dbReference type="WBParaSite" id="Csp11.Scaffold629.g13532.t1"/>
    </source>
</evidence>
<dbReference type="GO" id="GO:0010484">
    <property type="term" value="F:histone H3 acetyltransferase activity"/>
    <property type="evidence" value="ECO:0007669"/>
    <property type="project" value="TreeGrafter"/>
</dbReference>
<proteinExistence type="inferred from homology"/>
<accession>A0A1I7U058</accession>
<feature type="region of interest" description="Disordered" evidence="6">
    <location>
        <begin position="362"/>
        <end position="407"/>
    </location>
</feature>
<organism evidence="8 9">
    <name type="scientific">Caenorhabditis tropicalis</name>
    <dbReference type="NCBI Taxonomy" id="1561998"/>
    <lineage>
        <taxon>Eukaryota</taxon>
        <taxon>Metazoa</taxon>
        <taxon>Ecdysozoa</taxon>
        <taxon>Nematoda</taxon>
        <taxon>Chromadorea</taxon>
        <taxon>Rhabditida</taxon>
        <taxon>Rhabditina</taxon>
        <taxon>Rhabditomorpha</taxon>
        <taxon>Rhabditoidea</taxon>
        <taxon>Rhabditidae</taxon>
        <taxon>Peloderinae</taxon>
        <taxon>Caenorhabditis</taxon>
    </lineage>
</organism>
<dbReference type="Pfam" id="PF17772">
    <property type="entry name" value="zf-MYST"/>
    <property type="match status" value="1"/>
</dbReference>
<dbReference type="PANTHER" id="PTHR10615">
    <property type="entry name" value="HISTONE ACETYLTRANSFERASE"/>
    <property type="match status" value="1"/>
</dbReference>
<dbReference type="InterPro" id="IPR036388">
    <property type="entry name" value="WH-like_DNA-bd_sf"/>
</dbReference>
<dbReference type="Gene3D" id="3.40.630.30">
    <property type="match status" value="1"/>
</dbReference>
<evidence type="ECO:0000313" key="8">
    <source>
        <dbReference type="Proteomes" id="UP000095282"/>
    </source>
</evidence>
<protein>
    <recommendedName>
        <fullName evidence="2">histone acetyltransferase</fullName>
        <ecNumber evidence="2">2.3.1.48</ecNumber>
    </recommendedName>
</protein>
<sequence length="407" mass="46978">MNRLFTTPGTDLIDFERLFSTSRNDIFQNVLNSVRERNELSPEEIANIERIGRQNNTTAVFPTSITLTSGEELKSLYGSPFPDEVFHLKTVHTCDYCLEFFTSKDTLKLHLRRCIRMPPGAEIYKKGDISIFEVHGKRQKPFCHNLCLMARLFLESKTVFHDTEHFMFYVLTIATDEGNKFVGYFSREMYYPPGFSMMCLMVLPIYQGKGYGRLLIELSYAMAKTQGLTLGPETPLSEDGKRAHEQFWIWALCDFLKNRESTTAGCSIEEIAKNTGIKSDDLMEIMKKLKWIRLPVSKNLNKLKYEIDEKFVADTLKAEKDRIKRGRSCFDVNCFTWEPKKITPQMNGFDLHLKTDDQCETEAGSSTAARDADDEAVPKKTTRRNVQTIEKREVMPRKCKQPVKKIN</sequence>